<dbReference type="PIRSF" id="PIRSF000126">
    <property type="entry name" value="11-beta-HSD1"/>
    <property type="match status" value="1"/>
</dbReference>
<dbReference type="InterPro" id="IPR036291">
    <property type="entry name" value="NAD(P)-bd_dom_sf"/>
</dbReference>
<protein>
    <recommendedName>
        <fullName evidence="6">Short-chain dehydrogenase</fullName>
    </recommendedName>
</protein>
<dbReference type="CDD" id="cd05233">
    <property type="entry name" value="SDR_c"/>
    <property type="match status" value="1"/>
</dbReference>
<comment type="similarity">
    <text evidence="1 3">Belongs to the short-chain dehydrogenases/reductases (SDR) family.</text>
</comment>
<sequence>MSSENLKNVLITGASSGIGFELAKLFAKENYRLILVSANKERLEVAGQKLNDDYEVHVKIIPQDLAKPNAIENILKELNEDHIKVDVLVNNAGIGTFGSFVETNKDLELTTIRVNVEALTHLTKVILPGMIERKSGKILNVASIAAFFPGPLMSVYYATKAYVLSFSEALNEELRGSGVTVTTLCPGPTITEFQKKAGIDMSGTGLLLTDVSFVAKKGYEGLIKGERVVVPGFWNQVVVNLVRFIPRSLLIHAVKSWHK</sequence>
<comment type="caution">
    <text evidence="4">The sequence shown here is derived from an EMBL/GenBank/DDBJ whole genome shotgun (WGS) entry which is preliminary data.</text>
</comment>
<evidence type="ECO:0000313" key="5">
    <source>
        <dbReference type="Proteomes" id="UP000177821"/>
    </source>
</evidence>
<dbReference type="EMBL" id="MHCX01000037">
    <property type="protein sequence ID" value="OGY28989.1"/>
    <property type="molecule type" value="Genomic_DNA"/>
</dbReference>
<dbReference type="AlphaFoldDB" id="A0A1G1WMR2"/>
<evidence type="ECO:0000256" key="1">
    <source>
        <dbReference type="ARBA" id="ARBA00006484"/>
    </source>
</evidence>
<dbReference type="PANTHER" id="PTHR44196">
    <property type="entry name" value="DEHYDROGENASE/REDUCTASE SDR FAMILY MEMBER 7B"/>
    <property type="match status" value="1"/>
</dbReference>
<dbReference type="GO" id="GO:0016020">
    <property type="term" value="C:membrane"/>
    <property type="evidence" value="ECO:0007669"/>
    <property type="project" value="TreeGrafter"/>
</dbReference>
<dbReference type="Gene3D" id="3.40.50.720">
    <property type="entry name" value="NAD(P)-binding Rossmann-like Domain"/>
    <property type="match status" value="1"/>
</dbReference>
<dbReference type="PRINTS" id="PR00080">
    <property type="entry name" value="SDRFAMILY"/>
</dbReference>
<dbReference type="PANTHER" id="PTHR44196:SF2">
    <property type="entry name" value="SHORT-CHAIN DEHYDROGENASE-RELATED"/>
    <property type="match status" value="1"/>
</dbReference>
<proteinExistence type="inferred from homology"/>
<dbReference type="SUPFAM" id="SSF51735">
    <property type="entry name" value="NAD(P)-binding Rossmann-fold domains"/>
    <property type="match status" value="1"/>
</dbReference>
<keyword evidence="2" id="KW-0560">Oxidoreductase</keyword>
<dbReference type="Pfam" id="PF00106">
    <property type="entry name" value="adh_short"/>
    <property type="match status" value="1"/>
</dbReference>
<accession>A0A1G1WMR2</accession>
<gene>
    <name evidence="4" type="ORF">A3J50_03820</name>
</gene>
<evidence type="ECO:0000313" key="4">
    <source>
        <dbReference type="EMBL" id="OGY28989.1"/>
    </source>
</evidence>
<dbReference type="PRINTS" id="PR00081">
    <property type="entry name" value="GDHRDH"/>
</dbReference>
<evidence type="ECO:0008006" key="6">
    <source>
        <dbReference type="Google" id="ProtNLM"/>
    </source>
</evidence>
<evidence type="ECO:0000256" key="2">
    <source>
        <dbReference type="ARBA" id="ARBA00023002"/>
    </source>
</evidence>
<dbReference type="Proteomes" id="UP000177821">
    <property type="component" value="Unassembled WGS sequence"/>
</dbReference>
<organism evidence="4 5">
    <name type="scientific">Candidatus Woykebacteria bacterium RIFCSPHIGHO2_02_FULL_43_16b</name>
    <dbReference type="NCBI Taxonomy" id="1802601"/>
    <lineage>
        <taxon>Bacteria</taxon>
        <taxon>Candidatus Woykeibacteriota</taxon>
    </lineage>
</organism>
<reference evidence="4 5" key="1">
    <citation type="journal article" date="2016" name="Nat. Commun.">
        <title>Thousands of microbial genomes shed light on interconnected biogeochemical processes in an aquifer system.</title>
        <authorList>
            <person name="Anantharaman K."/>
            <person name="Brown C.T."/>
            <person name="Hug L.A."/>
            <person name="Sharon I."/>
            <person name="Castelle C.J."/>
            <person name="Probst A.J."/>
            <person name="Thomas B.C."/>
            <person name="Singh A."/>
            <person name="Wilkins M.J."/>
            <person name="Karaoz U."/>
            <person name="Brodie E.L."/>
            <person name="Williams K.H."/>
            <person name="Hubbard S.S."/>
            <person name="Banfield J.F."/>
        </authorList>
    </citation>
    <scope>NUCLEOTIDE SEQUENCE [LARGE SCALE GENOMIC DNA]</scope>
</reference>
<name>A0A1G1WMR2_9BACT</name>
<evidence type="ECO:0000256" key="3">
    <source>
        <dbReference type="RuleBase" id="RU000363"/>
    </source>
</evidence>
<dbReference type="InterPro" id="IPR002347">
    <property type="entry name" value="SDR_fam"/>
</dbReference>
<dbReference type="GO" id="GO:0016491">
    <property type="term" value="F:oxidoreductase activity"/>
    <property type="evidence" value="ECO:0007669"/>
    <property type="project" value="UniProtKB-KW"/>
</dbReference>